<dbReference type="AlphaFoldDB" id="A0A061B2A5"/>
<dbReference type="PhylomeDB" id="A0A061B2A5"/>
<dbReference type="EMBL" id="LK052891">
    <property type="protein sequence ID" value="CDR41148.1"/>
    <property type="molecule type" value="Genomic_DNA"/>
</dbReference>
<evidence type="ECO:0000256" key="2">
    <source>
        <dbReference type="ARBA" id="ARBA00022737"/>
    </source>
</evidence>
<protein>
    <recommendedName>
        <fullName evidence="6">ASTRA-associated protein 1</fullName>
    </recommendedName>
</protein>
<dbReference type="GO" id="GO:0006325">
    <property type="term" value="P:chromatin organization"/>
    <property type="evidence" value="ECO:0007669"/>
    <property type="project" value="UniProtKB-KW"/>
</dbReference>
<evidence type="ECO:0000256" key="1">
    <source>
        <dbReference type="ARBA" id="ARBA00022574"/>
    </source>
</evidence>
<dbReference type="PANTHER" id="PTHR19854">
    <property type="entry name" value="TRANSDUCIN BETA-LIKE 3"/>
    <property type="match status" value="1"/>
</dbReference>
<evidence type="ECO:0000256" key="3">
    <source>
        <dbReference type="ARBA" id="ARBA00022853"/>
    </source>
</evidence>
<evidence type="ECO:0000256" key="5">
    <source>
        <dbReference type="ARBA" id="ARBA00037931"/>
    </source>
</evidence>
<dbReference type="InterPro" id="IPR015943">
    <property type="entry name" value="WD40/YVTN_repeat-like_dom_sf"/>
</dbReference>
<dbReference type="InterPro" id="IPR001680">
    <property type="entry name" value="WD40_rpt"/>
</dbReference>
<evidence type="ECO:0000313" key="7">
    <source>
        <dbReference type="EMBL" id="CDR41148.1"/>
    </source>
</evidence>
<organism evidence="7">
    <name type="scientific">Cyberlindnera fabianii</name>
    <name type="common">Yeast</name>
    <name type="synonym">Hansenula fabianii</name>
    <dbReference type="NCBI Taxonomy" id="36022"/>
    <lineage>
        <taxon>Eukaryota</taxon>
        <taxon>Fungi</taxon>
        <taxon>Dikarya</taxon>
        <taxon>Ascomycota</taxon>
        <taxon>Saccharomycotina</taxon>
        <taxon>Saccharomycetes</taxon>
        <taxon>Phaffomycetales</taxon>
        <taxon>Phaffomycetaceae</taxon>
        <taxon>Cyberlindnera</taxon>
    </lineage>
</organism>
<dbReference type="SUPFAM" id="SSF50978">
    <property type="entry name" value="WD40 repeat-like"/>
    <property type="match status" value="1"/>
</dbReference>
<dbReference type="InterPro" id="IPR036322">
    <property type="entry name" value="WD40_repeat_dom_sf"/>
</dbReference>
<evidence type="ECO:0000256" key="4">
    <source>
        <dbReference type="ARBA" id="ARBA00037338"/>
    </source>
</evidence>
<comment type="similarity">
    <text evidence="5">Belongs to the WD repeat ASA1 family.</text>
</comment>
<comment type="function">
    <text evidence="4">Component of the ASTRA complex involved in chromatin remodeling.</text>
</comment>
<accession>A0A061B2A5</accession>
<name>A0A061B2A5_CYBFA</name>
<keyword evidence="3" id="KW-0156">Chromatin regulator</keyword>
<dbReference type="OrthoDB" id="7668193at2759"/>
<keyword evidence="1" id="KW-0853">WD repeat</keyword>
<gene>
    <name evidence="7" type="ORF">CYFA0S_06e02652g</name>
</gene>
<evidence type="ECO:0000256" key="6">
    <source>
        <dbReference type="ARBA" id="ARBA00040563"/>
    </source>
</evidence>
<dbReference type="Gene3D" id="2.130.10.10">
    <property type="entry name" value="YVTN repeat-like/Quinoprotein amine dehydrogenase"/>
    <property type="match status" value="1"/>
</dbReference>
<dbReference type="PANTHER" id="PTHR19854:SF1">
    <property type="entry name" value="GUANINE NUCLEOTIDE-BINDING PROTEIN SUBUNIT BETA-LIKE PROTEIN 1"/>
    <property type="match status" value="1"/>
</dbReference>
<dbReference type="VEuPathDB" id="FungiDB:BON22_3103"/>
<keyword evidence="2" id="KW-0677">Repeat</keyword>
<sequence length="441" mass="49957">MTYMHSIISSLIPMSLLDDDSKIPDFVLRKHTKPITALEFVRVPIAMQRRAITNDKETHDHSLTLKPFLLSGDQEGNVKLWDMATRRPAIERQCHQSHILTILQLGARDGTIDHRYFGLIITHGRDNCVKFWRLFDQQGKFTFTQVYDLPENALNFSNVDVMENELIAPNTMNSNAFDVYDIEFITDDVVNDHRLVRDMEAVDVFEAASASGKFTFEEFTLKRDSDESVNRVDKFGIIMKLLWVSDDTVYIGYESGHVASIRINPKSKKYEVLSVTKHHYPQPVLSLSYDPVQNIVISASIASQIVIYDVSTQAATAIKLDNIGKISSISTIKDKLVLSSWSGLIRFYTFDKSTYTLEYHHSFKKPKGMIAGDLNIMGNLQDTTGPKKNTVTKPNCMTMVERSTVPLSLKSKLSRRDVTVIESSFLSVGYDDGTISIYTDL</sequence>
<proteinExistence type="inferred from homology"/>
<dbReference type="SMART" id="SM00320">
    <property type="entry name" value="WD40"/>
    <property type="match status" value="3"/>
</dbReference>
<reference evidence="7" key="1">
    <citation type="journal article" date="2014" name="Genome Announc.">
        <title>Genome sequence of the yeast Cyberlindnera fabianii (Hansenula fabianii).</title>
        <authorList>
            <person name="Freel K.C."/>
            <person name="Sarilar V."/>
            <person name="Neuveglise C."/>
            <person name="Devillers H."/>
            <person name="Friedrich A."/>
            <person name="Schacherer J."/>
        </authorList>
    </citation>
    <scope>NUCLEOTIDE SEQUENCE</scope>
    <source>
        <strain evidence="7">YJS4271</strain>
    </source>
</reference>